<dbReference type="Proteomes" id="UP000284853">
    <property type="component" value="Unassembled WGS sequence"/>
</dbReference>
<sequence length="382" mass="43827">MKIMIFNTLYFPYRIGGAEVSVQLLAEELALQGHTVRVVSLTEGDEREVTTLNGVELVKLPLSNIYWPFTNENKSFLKKAIWHLFDYLNVKMYFKALKEIQIFAPDIVHTNNISGFSVLLWKAVKKCKVRLIHTSRDYYLFHPNSTLFSHGQRMSLKGESILFWSAIKRVYDRHVDEYVGISQFIKKQHCDNAFFKRAGHHVIYNAVSKIEADKVKDIKRIGFIGRLSTEKGFDIFCNVAGQYKRKYSFIAAGNFVNIEEQQSLMELANKSDVTLKGFMKLDDFLNQVDAVVLPVRWDEPFGRTVVECVLADKLVLTNPVGAMTELSMLLPNIIITDNIERDFDDKIATAEIKSIDSSLIERFTPREIANQYLRVYNGKSGV</sequence>
<proteinExistence type="predicted"/>
<dbReference type="Pfam" id="PF13692">
    <property type="entry name" value="Glyco_trans_1_4"/>
    <property type="match status" value="1"/>
</dbReference>
<feature type="domain" description="Glycosyltransferase subfamily 4-like N-terminal" evidence="1">
    <location>
        <begin position="15"/>
        <end position="207"/>
    </location>
</feature>
<dbReference type="SUPFAM" id="SSF53756">
    <property type="entry name" value="UDP-Glycosyltransferase/glycogen phosphorylase"/>
    <property type="match status" value="1"/>
</dbReference>
<evidence type="ECO:0000313" key="2">
    <source>
        <dbReference type="EMBL" id="RKF68239.1"/>
    </source>
</evidence>
<reference evidence="2 3" key="1">
    <citation type="submission" date="2017-08" db="EMBL/GenBank/DDBJ databases">
        <title>Comparative genomics of bacteria isolated from necrotic lesions of AOD affected trees.</title>
        <authorList>
            <person name="Doonan J."/>
            <person name="Denman S."/>
            <person name="Mcdonald J.E."/>
        </authorList>
    </citation>
    <scope>NUCLEOTIDE SEQUENCE [LARGE SCALE GENOMIC DNA]</scope>
    <source>
        <strain evidence="2 3">CIP 105588</strain>
    </source>
</reference>
<comment type="caution">
    <text evidence="2">The sequence shown here is derived from an EMBL/GenBank/DDBJ whole genome shotgun (WGS) entry which is preliminary data.</text>
</comment>
<dbReference type="EMBL" id="NSDJ01000001">
    <property type="protein sequence ID" value="RKF68239.1"/>
    <property type="molecule type" value="Genomic_DNA"/>
</dbReference>
<dbReference type="Pfam" id="PF13439">
    <property type="entry name" value="Glyco_transf_4"/>
    <property type="match status" value="1"/>
</dbReference>
<dbReference type="RefSeq" id="WP_120161048.1">
    <property type="nucleotide sequence ID" value="NZ_NSDJ01000001.1"/>
</dbReference>
<evidence type="ECO:0000259" key="1">
    <source>
        <dbReference type="Pfam" id="PF13439"/>
    </source>
</evidence>
<evidence type="ECO:0000313" key="3">
    <source>
        <dbReference type="Proteomes" id="UP000284853"/>
    </source>
</evidence>
<accession>A0ABX9PVB4</accession>
<protein>
    <submittedName>
        <fullName evidence="2">Glycosyltransferase</fullName>
    </submittedName>
</protein>
<dbReference type="InterPro" id="IPR028098">
    <property type="entry name" value="Glyco_trans_4-like_N"/>
</dbReference>
<keyword evidence="3" id="KW-1185">Reference proteome</keyword>
<organism evidence="2 3">
    <name type="scientific">Rahnella variigena</name>
    <dbReference type="NCBI Taxonomy" id="574964"/>
    <lineage>
        <taxon>Bacteria</taxon>
        <taxon>Pseudomonadati</taxon>
        <taxon>Pseudomonadota</taxon>
        <taxon>Gammaproteobacteria</taxon>
        <taxon>Enterobacterales</taxon>
        <taxon>Yersiniaceae</taxon>
        <taxon>Rahnella</taxon>
    </lineage>
</organism>
<dbReference type="GeneID" id="302708668"/>
<dbReference type="Gene3D" id="3.40.50.2000">
    <property type="entry name" value="Glycogen Phosphorylase B"/>
    <property type="match status" value="2"/>
</dbReference>
<dbReference type="PANTHER" id="PTHR12526">
    <property type="entry name" value="GLYCOSYLTRANSFERASE"/>
    <property type="match status" value="1"/>
</dbReference>
<name>A0ABX9PVB4_9GAMM</name>
<dbReference type="PANTHER" id="PTHR12526:SF630">
    <property type="entry name" value="GLYCOSYLTRANSFERASE"/>
    <property type="match status" value="1"/>
</dbReference>
<dbReference type="CDD" id="cd03823">
    <property type="entry name" value="GT4_ExpE7-like"/>
    <property type="match status" value="1"/>
</dbReference>
<gene>
    <name evidence="2" type="ORF">CKQ54_07620</name>
</gene>